<dbReference type="PANTHER" id="PTHR10492">
    <property type="match status" value="1"/>
</dbReference>
<evidence type="ECO:0000313" key="4">
    <source>
        <dbReference type="WBParaSite" id="ACRNAN_scaffold6875.g22835.t1"/>
    </source>
</evidence>
<dbReference type="Proteomes" id="UP000887540">
    <property type="component" value="Unplaced"/>
</dbReference>
<dbReference type="AlphaFoldDB" id="A0A914EBK4"/>
<dbReference type="Pfam" id="PF21530">
    <property type="entry name" value="Pif1_2B_dom"/>
    <property type="match status" value="1"/>
</dbReference>
<name>A0A914EBK4_9BILA</name>
<evidence type="ECO:0000313" key="3">
    <source>
        <dbReference type="Proteomes" id="UP000887540"/>
    </source>
</evidence>
<organism evidence="3 4">
    <name type="scientific">Acrobeloides nanus</name>
    <dbReference type="NCBI Taxonomy" id="290746"/>
    <lineage>
        <taxon>Eukaryota</taxon>
        <taxon>Metazoa</taxon>
        <taxon>Ecdysozoa</taxon>
        <taxon>Nematoda</taxon>
        <taxon>Chromadorea</taxon>
        <taxon>Rhabditida</taxon>
        <taxon>Tylenchina</taxon>
        <taxon>Cephalobomorpha</taxon>
        <taxon>Cephaloboidea</taxon>
        <taxon>Cephalobidae</taxon>
        <taxon>Acrobeloides</taxon>
    </lineage>
</organism>
<keyword evidence="1" id="KW-0732">Signal</keyword>
<feature type="chain" id="PRO_5037755361" evidence="1">
    <location>
        <begin position="16"/>
        <end position="153"/>
    </location>
</feature>
<evidence type="ECO:0000259" key="2">
    <source>
        <dbReference type="Pfam" id="PF21530"/>
    </source>
</evidence>
<feature type="signal peptide" evidence="1">
    <location>
        <begin position="1"/>
        <end position="15"/>
    </location>
</feature>
<sequence>MLSWLVGVYLLYLSAEILLNGNLVEEVFGPCLASNDFEAMKKHAIPCPFNSDVAKHNENVIAKIPNEYKIYHSFDSVKDQLEDGLHISSEYMTSLNSPDLPPHELKLKKNAIMMRLRNLRDNAIRGKIITEGAHYGREISIPRTKGLVPLFVD</sequence>
<protein>
    <submittedName>
        <fullName evidence="4">ATP-dependent DNA helicase</fullName>
    </submittedName>
</protein>
<dbReference type="PANTHER" id="PTHR10492:SF57">
    <property type="entry name" value="ATP-DEPENDENT DNA HELICASE"/>
    <property type="match status" value="1"/>
</dbReference>
<reference evidence="4" key="1">
    <citation type="submission" date="2022-11" db="UniProtKB">
        <authorList>
            <consortium name="WormBaseParasite"/>
        </authorList>
    </citation>
    <scope>IDENTIFICATION</scope>
</reference>
<evidence type="ECO:0000256" key="1">
    <source>
        <dbReference type="SAM" id="SignalP"/>
    </source>
</evidence>
<dbReference type="InterPro" id="IPR049163">
    <property type="entry name" value="Pif1-like_2B_dom"/>
</dbReference>
<dbReference type="WBParaSite" id="ACRNAN_scaffold6875.g22835.t1">
    <property type="protein sequence ID" value="ACRNAN_scaffold6875.g22835.t1"/>
    <property type="gene ID" value="ACRNAN_scaffold6875.g22835"/>
</dbReference>
<feature type="domain" description="DNA helicase Pif1-like 2B" evidence="2">
    <location>
        <begin position="90"/>
        <end position="120"/>
    </location>
</feature>
<keyword evidence="3" id="KW-1185">Reference proteome</keyword>
<accession>A0A914EBK4</accession>
<proteinExistence type="predicted"/>